<feature type="transmembrane region" description="Helical" evidence="1">
    <location>
        <begin position="12"/>
        <end position="30"/>
    </location>
</feature>
<name>A0A4R1CF13_9ACTN</name>
<gene>
    <name evidence="3" type="ORF">EPD65_06785</name>
</gene>
<keyword evidence="1" id="KW-0472">Membrane</keyword>
<keyword evidence="1" id="KW-0812">Transmembrane</keyword>
<organism evidence="3 4">
    <name type="scientific">Nocardioides jejuensis</name>
    <dbReference type="NCBI Taxonomy" id="2502782"/>
    <lineage>
        <taxon>Bacteria</taxon>
        <taxon>Bacillati</taxon>
        <taxon>Actinomycetota</taxon>
        <taxon>Actinomycetes</taxon>
        <taxon>Propionibacteriales</taxon>
        <taxon>Nocardioidaceae</taxon>
        <taxon>Nocardioides</taxon>
    </lineage>
</organism>
<protein>
    <submittedName>
        <fullName evidence="3">LytR family transcriptional regulator</fullName>
    </submittedName>
</protein>
<evidence type="ECO:0000313" key="4">
    <source>
        <dbReference type="Proteomes" id="UP000295453"/>
    </source>
</evidence>
<evidence type="ECO:0000313" key="3">
    <source>
        <dbReference type="EMBL" id="TCJ29421.1"/>
    </source>
</evidence>
<dbReference type="OrthoDB" id="3786842at2"/>
<dbReference type="Gene3D" id="3.30.70.2390">
    <property type="match status" value="1"/>
</dbReference>
<reference evidence="3 4" key="1">
    <citation type="submission" date="2019-03" db="EMBL/GenBank/DDBJ databases">
        <authorList>
            <person name="Kim M.K.M."/>
        </authorList>
    </citation>
    <scope>NUCLEOTIDE SEQUENCE [LARGE SCALE GENOMIC DNA]</scope>
    <source>
        <strain evidence="3 4">18JY15-6</strain>
    </source>
</reference>
<keyword evidence="4" id="KW-1185">Reference proteome</keyword>
<dbReference type="EMBL" id="SJZJ01000008">
    <property type="protein sequence ID" value="TCJ29421.1"/>
    <property type="molecule type" value="Genomic_DNA"/>
</dbReference>
<dbReference type="Pfam" id="PF13399">
    <property type="entry name" value="LytR_C"/>
    <property type="match status" value="1"/>
</dbReference>
<dbReference type="InterPro" id="IPR027381">
    <property type="entry name" value="LytR/CpsA/Psr_C"/>
</dbReference>
<proteinExistence type="predicted"/>
<keyword evidence="1" id="KW-1133">Transmembrane helix</keyword>
<dbReference type="AlphaFoldDB" id="A0A4R1CF13"/>
<dbReference type="Proteomes" id="UP000295453">
    <property type="component" value="Unassembled WGS sequence"/>
</dbReference>
<feature type="domain" description="LytR/CpsA/Psr regulator C-terminal" evidence="2">
    <location>
        <begin position="62"/>
        <end position="145"/>
    </location>
</feature>
<sequence>MMETRETSGPTLATLVGLTVLMLVLGLFWATRPFPSLSSYSNSSSCVDTQVAAGQRVHPSEVLVSVFNAGRKSGSASKAMKKFMRRGFAPGDTGNAGTAGVKKVEVWADPSSPAAQLVAAQFGAGTPIVDGKPVLGDGVVVVVGDGLHTWHAKVPSVTADADSFICGPKVP</sequence>
<comment type="caution">
    <text evidence="3">The sequence shown here is derived from an EMBL/GenBank/DDBJ whole genome shotgun (WGS) entry which is preliminary data.</text>
</comment>
<evidence type="ECO:0000259" key="2">
    <source>
        <dbReference type="Pfam" id="PF13399"/>
    </source>
</evidence>
<evidence type="ECO:0000256" key="1">
    <source>
        <dbReference type="SAM" id="Phobius"/>
    </source>
</evidence>
<accession>A0A4R1CF13</accession>